<comment type="caution">
    <text evidence="13">The sequence shown here is derived from an EMBL/GenBank/DDBJ whole genome shotgun (WGS) entry which is preliminary data.</text>
</comment>
<keyword evidence="5" id="KW-0282">Flagellum</keyword>
<dbReference type="GO" id="GO:0036126">
    <property type="term" value="C:sperm flagellum"/>
    <property type="evidence" value="ECO:0007669"/>
    <property type="project" value="TreeGrafter"/>
</dbReference>
<comment type="subcellular location">
    <subcellularLocation>
        <location evidence="1">Cytoplasm</location>
        <location evidence="1">Cytoskeleton</location>
        <location evidence="1">Flagellum axoneme</location>
    </subcellularLocation>
</comment>
<keyword evidence="14" id="KW-1185">Reference proteome</keyword>
<evidence type="ECO:0000256" key="6">
    <source>
        <dbReference type="ARBA" id="ARBA00023069"/>
    </source>
</evidence>
<dbReference type="PROSITE" id="PS50096">
    <property type="entry name" value="IQ"/>
    <property type="match status" value="1"/>
</dbReference>
<evidence type="ECO:0000256" key="3">
    <source>
        <dbReference type="ARBA" id="ARBA00013738"/>
    </source>
</evidence>
<feature type="coiled-coil region" evidence="12">
    <location>
        <begin position="15"/>
        <end position="51"/>
    </location>
</feature>
<keyword evidence="4" id="KW-0963">Cytoplasm</keyword>
<keyword evidence="12" id="KW-0175">Coiled coil</keyword>
<comment type="similarity">
    <text evidence="2">Belongs to the DRC9 family.</text>
</comment>
<comment type="subunit">
    <text evidence="11">Component of the nexin-dynein regulatory complex (N-DRC). Interacts (via IQ domain) with CALM when calcium levels are low. Does not interact with CALM in the presence of Ca(2+). Interacts with the HSP70 proteins HSPA1L and HSPA8. May form a complex with CAMK4 and HSP70.</text>
</comment>
<evidence type="ECO:0000256" key="1">
    <source>
        <dbReference type="ARBA" id="ARBA00004611"/>
    </source>
</evidence>
<sequence length="85" mass="10033">LNALKAAKASDLAHLQELARTIREYEQVIIEDRLEKEKTRKKREQDDLELKSIIKLQAWWRGTMVRREIGGFRLPKKEKDDGKDS</sequence>
<evidence type="ECO:0000256" key="4">
    <source>
        <dbReference type="ARBA" id="ARBA00022490"/>
    </source>
</evidence>
<dbReference type="AlphaFoldDB" id="A0A9X9MCM3"/>
<feature type="non-terminal residue" evidence="13">
    <location>
        <position position="1"/>
    </location>
</feature>
<evidence type="ECO:0000256" key="9">
    <source>
        <dbReference type="ARBA" id="ARBA00032183"/>
    </source>
</evidence>
<name>A0A9X9MCM3_GULGU</name>
<evidence type="ECO:0000256" key="11">
    <source>
        <dbReference type="ARBA" id="ARBA00046954"/>
    </source>
</evidence>
<evidence type="ECO:0000256" key="7">
    <source>
        <dbReference type="ARBA" id="ARBA00023212"/>
    </source>
</evidence>
<dbReference type="EMBL" id="CYRY02046445">
    <property type="protein sequence ID" value="VCX42166.1"/>
    <property type="molecule type" value="Genomic_DNA"/>
</dbReference>
<dbReference type="SMART" id="SM00015">
    <property type="entry name" value="IQ"/>
    <property type="match status" value="1"/>
</dbReference>
<keyword evidence="8" id="KW-0966">Cell projection</keyword>
<dbReference type="PANTHER" id="PTHR14871">
    <property type="entry name" value="DYNEIN REGULATORY COMPLEX PROTEIN 9"/>
    <property type="match status" value="1"/>
</dbReference>
<dbReference type="InterPro" id="IPR000048">
    <property type="entry name" value="IQ_motif_EF-hand-BS"/>
</dbReference>
<keyword evidence="7" id="KW-0206">Cytoskeleton</keyword>
<dbReference type="Proteomes" id="UP000269945">
    <property type="component" value="Unassembled WGS sequence"/>
</dbReference>
<evidence type="ECO:0000256" key="12">
    <source>
        <dbReference type="SAM" id="Coils"/>
    </source>
</evidence>
<dbReference type="GO" id="GO:0005737">
    <property type="term" value="C:cytoplasm"/>
    <property type="evidence" value="ECO:0007669"/>
    <property type="project" value="TreeGrafter"/>
</dbReference>
<dbReference type="InterPro" id="IPR042618">
    <property type="entry name" value="IQCG"/>
</dbReference>
<dbReference type="Pfam" id="PF00612">
    <property type="entry name" value="IQ"/>
    <property type="match status" value="1"/>
</dbReference>
<reference evidence="13 14" key="1">
    <citation type="submission" date="2018-10" db="EMBL/GenBank/DDBJ databases">
        <authorList>
            <person name="Ekblom R."/>
            <person name="Jareborg N."/>
        </authorList>
    </citation>
    <scope>NUCLEOTIDE SEQUENCE [LARGE SCALE GENOMIC DNA]</scope>
    <source>
        <tissue evidence="13">Muscle</tissue>
    </source>
</reference>
<keyword evidence="6" id="KW-0969">Cilium</keyword>
<gene>
    <name evidence="13" type="ORF">BN2614_LOCUS3</name>
</gene>
<evidence type="ECO:0000256" key="2">
    <source>
        <dbReference type="ARBA" id="ARBA00008222"/>
    </source>
</evidence>
<evidence type="ECO:0000256" key="10">
    <source>
        <dbReference type="ARBA" id="ARBA00045137"/>
    </source>
</evidence>
<evidence type="ECO:0000313" key="13">
    <source>
        <dbReference type="EMBL" id="VCX42166.1"/>
    </source>
</evidence>
<evidence type="ECO:0000313" key="14">
    <source>
        <dbReference type="Proteomes" id="UP000269945"/>
    </source>
</evidence>
<dbReference type="PANTHER" id="PTHR14871:SF1">
    <property type="entry name" value="DYNEIN REGULATORY COMPLEX PROTEIN 9"/>
    <property type="match status" value="1"/>
</dbReference>
<comment type="function">
    <text evidence="10">Component of the nexin-dynein regulatory complex (N-DRC), a key regulator of ciliary/flagellar motility which maintains the alignment and integrity of the distal axoneme and regulates microtubule sliding in motile axonemes. Binds calmodulin when cellular Ca(2+) levels are low and thereby contributes to the regulation of calcium and calmodulin-dependent protein kinase IV (CAMK4) activity; contributes to the regulation of CAMK4 signaling cascades. Required for normal axoneme assembly in sperm flagella, normal sperm tail formation and for male fertility.</text>
</comment>
<dbReference type="CDD" id="cd23766">
    <property type="entry name" value="IQCG"/>
    <property type="match status" value="1"/>
</dbReference>
<evidence type="ECO:0000256" key="8">
    <source>
        <dbReference type="ARBA" id="ARBA00023273"/>
    </source>
</evidence>
<evidence type="ECO:0000256" key="5">
    <source>
        <dbReference type="ARBA" id="ARBA00022846"/>
    </source>
</evidence>
<dbReference type="GO" id="GO:0007288">
    <property type="term" value="P:sperm axoneme assembly"/>
    <property type="evidence" value="ECO:0007669"/>
    <property type="project" value="TreeGrafter"/>
</dbReference>
<protein>
    <recommendedName>
        <fullName evidence="3">Dynein regulatory complex protein 9</fullName>
    </recommendedName>
    <alternativeName>
        <fullName evidence="9">IQ domain-containing protein G</fullName>
    </alternativeName>
</protein>
<organism evidence="13 14">
    <name type="scientific">Gulo gulo</name>
    <name type="common">Wolverine</name>
    <name type="synonym">Gluton</name>
    <dbReference type="NCBI Taxonomy" id="48420"/>
    <lineage>
        <taxon>Eukaryota</taxon>
        <taxon>Metazoa</taxon>
        <taxon>Chordata</taxon>
        <taxon>Craniata</taxon>
        <taxon>Vertebrata</taxon>
        <taxon>Euteleostomi</taxon>
        <taxon>Mammalia</taxon>
        <taxon>Eutheria</taxon>
        <taxon>Laurasiatheria</taxon>
        <taxon>Carnivora</taxon>
        <taxon>Caniformia</taxon>
        <taxon>Musteloidea</taxon>
        <taxon>Mustelidae</taxon>
        <taxon>Guloninae</taxon>
        <taxon>Gulo</taxon>
    </lineage>
</organism>
<accession>A0A9X9MCM3</accession>
<proteinExistence type="inferred from homology"/>
<feature type="non-terminal residue" evidence="13">
    <location>
        <position position="85"/>
    </location>
</feature>